<dbReference type="EC" id="3.1.1.103" evidence="2"/>
<dbReference type="Gene3D" id="3.40.710.10">
    <property type="entry name" value="DD-peptidase/beta-lactamase superfamily"/>
    <property type="match status" value="1"/>
</dbReference>
<dbReference type="InterPro" id="IPR001466">
    <property type="entry name" value="Beta-lactam-related"/>
</dbReference>
<dbReference type="GO" id="GO:0016787">
    <property type="term" value="F:hydrolase activity"/>
    <property type="evidence" value="ECO:0007669"/>
    <property type="project" value="UniProtKB-KW"/>
</dbReference>
<keyword evidence="3" id="KW-1185">Reference proteome</keyword>
<dbReference type="SUPFAM" id="SSF56601">
    <property type="entry name" value="beta-lactamase/transpeptidase-like"/>
    <property type="match status" value="1"/>
</dbReference>
<comment type="caution">
    <text evidence="2">The sequence shown here is derived from an EMBL/GenBank/DDBJ whole genome shotgun (WGS) entry which is preliminary data.</text>
</comment>
<protein>
    <submittedName>
        <fullName evidence="2">Serine hydrolase domain-containing protein</fullName>
        <ecNumber evidence="2">3.1.1.103</ecNumber>
    </submittedName>
</protein>
<dbReference type="EMBL" id="JAVRHY010000019">
    <property type="protein sequence ID" value="MDT0619729.1"/>
    <property type="molecule type" value="Genomic_DNA"/>
</dbReference>
<proteinExistence type="predicted"/>
<evidence type="ECO:0000313" key="3">
    <source>
        <dbReference type="Proteomes" id="UP001259982"/>
    </source>
</evidence>
<dbReference type="Proteomes" id="UP001259982">
    <property type="component" value="Unassembled WGS sequence"/>
</dbReference>
<reference evidence="2 3" key="1">
    <citation type="submission" date="2023-09" db="EMBL/GenBank/DDBJ databases">
        <authorList>
            <person name="Rey-Velasco X."/>
        </authorList>
    </citation>
    <scope>NUCLEOTIDE SEQUENCE [LARGE SCALE GENOMIC DNA]</scope>
    <source>
        <strain evidence="2 3">P385</strain>
    </source>
</reference>
<evidence type="ECO:0000259" key="1">
    <source>
        <dbReference type="Pfam" id="PF00144"/>
    </source>
</evidence>
<dbReference type="InterPro" id="IPR012338">
    <property type="entry name" value="Beta-lactam/transpept-like"/>
</dbReference>
<gene>
    <name evidence="2" type="ORF">RM531_14720</name>
</gene>
<dbReference type="RefSeq" id="WP_311660350.1">
    <property type="nucleotide sequence ID" value="NZ_JAVRHY010000019.1"/>
</dbReference>
<keyword evidence="2" id="KW-0378">Hydrolase</keyword>
<dbReference type="Pfam" id="PF00144">
    <property type="entry name" value="Beta-lactamase"/>
    <property type="match status" value="1"/>
</dbReference>
<organism evidence="2 3">
    <name type="scientific">Spectribacter acetivorans</name>
    <dbReference type="NCBI Taxonomy" id="3075603"/>
    <lineage>
        <taxon>Bacteria</taxon>
        <taxon>Pseudomonadati</taxon>
        <taxon>Pseudomonadota</taxon>
        <taxon>Gammaproteobacteria</taxon>
        <taxon>Salinisphaerales</taxon>
        <taxon>Salinisphaeraceae</taxon>
        <taxon>Spectribacter</taxon>
    </lineage>
</organism>
<dbReference type="InterPro" id="IPR050789">
    <property type="entry name" value="Diverse_Enzym_Activities"/>
</dbReference>
<sequence length="406" mass="44402">MTDPHSAGLCPQRLARIRPALEKHVHEQGMAGAVTLLARHGDVVDTQCVGYLDREAGLPMREDALFRIYSMTKPVACVALMMLYERGHFQLAEPLAKFLPAFADVLVHSDEGPVPPARPVTIRDLLTHTSGITYHFLENGPVEALYREQRVASDKPLAEFVDDIARQPLAFHPGTSWRYGFSHDVVARLVEVMSGQAFGDFLRDELFQPLGMVDTGFGVPTDKRERFAAMYGSHDVLEPEVSVSAWFGDALAGKIRRLAGSDDSRELAADPPGRGGHGLVSTVRDYLQFCRMLAGGGSLDGRRYLGRKTLALMTSNHIPGELLPYEIGGIVTPGYGYGLGFRVMMDPAAAMLPGSPGEYGWSGAASTYFWIDPAEDFIGIQMAQFQPPGIHLLAPDFRVAAYQALL</sequence>
<name>A0ABU3BB99_9GAMM</name>
<evidence type="ECO:0000313" key="2">
    <source>
        <dbReference type="EMBL" id="MDT0619729.1"/>
    </source>
</evidence>
<feature type="domain" description="Beta-lactamase-related" evidence="1">
    <location>
        <begin position="20"/>
        <end position="388"/>
    </location>
</feature>
<dbReference type="PANTHER" id="PTHR43283">
    <property type="entry name" value="BETA-LACTAMASE-RELATED"/>
    <property type="match status" value="1"/>
</dbReference>
<accession>A0ABU3BB99</accession>
<dbReference type="PANTHER" id="PTHR43283:SF3">
    <property type="entry name" value="BETA-LACTAMASE FAMILY PROTEIN (AFU_ORTHOLOGUE AFUA_5G07500)"/>
    <property type="match status" value="1"/>
</dbReference>